<dbReference type="EMBL" id="VTUX01000008">
    <property type="protein sequence ID" value="KAA1189253.1"/>
    <property type="molecule type" value="Genomic_DNA"/>
</dbReference>
<feature type="transmembrane region" description="Helical" evidence="1">
    <location>
        <begin position="29"/>
        <end position="52"/>
    </location>
</feature>
<feature type="transmembrane region" description="Helical" evidence="1">
    <location>
        <begin position="87"/>
        <end position="109"/>
    </location>
</feature>
<protein>
    <submittedName>
        <fullName evidence="2">DUF819 family protein</fullName>
    </submittedName>
</protein>
<feature type="transmembrane region" description="Helical" evidence="1">
    <location>
        <begin position="214"/>
        <end position="237"/>
    </location>
</feature>
<evidence type="ECO:0000256" key="1">
    <source>
        <dbReference type="SAM" id="Phobius"/>
    </source>
</evidence>
<dbReference type="AlphaFoldDB" id="A0A5B0WQU5"/>
<feature type="transmembrane region" description="Helical" evidence="1">
    <location>
        <begin position="58"/>
        <end position="75"/>
    </location>
</feature>
<comment type="caution">
    <text evidence="2">The sequence shown here is derived from an EMBL/GenBank/DDBJ whole genome shotgun (WGS) entry which is preliminary data.</text>
</comment>
<feature type="transmembrane region" description="Helical" evidence="1">
    <location>
        <begin position="273"/>
        <end position="295"/>
    </location>
</feature>
<feature type="transmembrane region" description="Helical" evidence="1">
    <location>
        <begin position="301"/>
        <end position="323"/>
    </location>
</feature>
<keyword evidence="1" id="KW-0472">Membrane</keyword>
<feature type="transmembrane region" description="Helical" evidence="1">
    <location>
        <begin position="6"/>
        <end position="22"/>
    </location>
</feature>
<evidence type="ECO:0000313" key="3">
    <source>
        <dbReference type="Proteomes" id="UP000323708"/>
    </source>
</evidence>
<proteinExistence type="predicted"/>
<feature type="transmembrane region" description="Helical" evidence="1">
    <location>
        <begin position="150"/>
        <end position="172"/>
    </location>
</feature>
<name>A0A5B0WQU5_9GAMM</name>
<dbReference type="PANTHER" id="PTHR34289:SF8">
    <property type="entry name" value="DUF819 DOMAIN-CONTAINING PROTEIN"/>
    <property type="match status" value="1"/>
</dbReference>
<sequence length="385" mass="40735">MSIFFAIIFVSIPAGLLWLCHHQNWARRLGIIALAYICGLLLGNSGLVPAAAAPVQQVLSTATILLALPMLLITLDIRQWRHVAGKALLSMLLATTSVVTLATALFMLFRDQGQEAAANFAAMSVAVYTGGTPNLAAIKAGLEIPHQQYIVFHSLDTFIGALYLLLMLTLGVRVFRRLLKPPQAATAGQAEAAQADDSDNYAPLLHRRNWPEMAMALGVAVVVVAVSVGIAEIHALATGASRNPALVIASLTTIGILLSLVPRLQQLQLSYKLGMYLIYVFCFVVASMASVEQLANVDASIALFVLGTVLGSLLVHAVLCRLARVDSDTFMVTSVAAVCSPPFVPMMARALGNPGTILSGMTAGIIGYALGNYLGISLGLFLQGL</sequence>
<keyword evidence="1" id="KW-0812">Transmembrane</keyword>
<feature type="transmembrane region" description="Helical" evidence="1">
    <location>
        <begin position="243"/>
        <end position="261"/>
    </location>
</feature>
<dbReference type="RefSeq" id="WP_149612551.1">
    <property type="nucleotide sequence ID" value="NZ_VTUX01000008.1"/>
</dbReference>
<keyword evidence="1" id="KW-1133">Transmembrane helix</keyword>
<dbReference type="InterPro" id="IPR008537">
    <property type="entry name" value="DUF819"/>
</dbReference>
<evidence type="ECO:0000313" key="2">
    <source>
        <dbReference type="EMBL" id="KAA1189253.1"/>
    </source>
</evidence>
<feature type="transmembrane region" description="Helical" evidence="1">
    <location>
        <begin position="330"/>
        <end position="351"/>
    </location>
</feature>
<dbReference type="Proteomes" id="UP000323708">
    <property type="component" value="Unassembled WGS sequence"/>
</dbReference>
<gene>
    <name evidence="2" type="ORF">F0M18_16405</name>
</gene>
<reference evidence="2 3" key="1">
    <citation type="submission" date="2019-09" db="EMBL/GenBank/DDBJ databases">
        <authorList>
            <person name="Chen X.-Y."/>
        </authorList>
    </citation>
    <scope>NUCLEOTIDE SEQUENCE [LARGE SCALE GENOMIC DNA]</scope>
    <source>
        <strain evidence="2 3">NY5</strain>
    </source>
</reference>
<accession>A0A5B0WQU5</accession>
<dbReference type="PANTHER" id="PTHR34289">
    <property type="entry name" value="PROTEIN, PUTATIVE (DUF819)-RELATED"/>
    <property type="match status" value="1"/>
</dbReference>
<feature type="transmembrane region" description="Helical" evidence="1">
    <location>
        <begin position="357"/>
        <end position="382"/>
    </location>
</feature>
<dbReference type="Pfam" id="PF05684">
    <property type="entry name" value="DUF819"/>
    <property type="match status" value="1"/>
</dbReference>
<organism evidence="2 3">
    <name type="scientific">Pseudohalioglobus sediminis</name>
    <dbReference type="NCBI Taxonomy" id="2606449"/>
    <lineage>
        <taxon>Bacteria</taxon>
        <taxon>Pseudomonadati</taxon>
        <taxon>Pseudomonadota</taxon>
        <taxon>Gammaproteobacteria</taxon>
        <taxon>Cellvibrionales</taxon>
        <taxon>Halieaceae</taxon>
        <taxon>Pseudohalioglobus</taxon>
    </lineage>
</organism>
<keyword evidence="3" id="KW-1185">Reference proteome</keyword>